<protein>
    <submittedName>
        <fullName evidence="1">Uncharacterized protein</fullName>
    </submittedName>
</protein>
<dbReference type="AlphaFoldDB" id="A0AAV6IJJ6"/>
<name>A0AAV6IJJ6_9ERIC</name>
<dbReference type="EMBL" id="JACTNZ010000010">
    <property type="protein sequence ID" value="KAG5528851.1"/>
    <property type="molecule type" value="Genomic_DNA"/>
</dbReference>
<comment type="caution">
    <text evidence="1">The sequence shown here is derived from an EMBL/GenBank/DDBJ whole genome shotgun (WGS) entry which is preliminary data.</text>
</comment>
<dbReference type="Proteomes" id="UP000823749">
    <property type="component" value="Chromosome 10"/>
</dbReference>
<accession>A0AAV6IJJ6</accession>
<evidence type="ECO:0000313" key="1">
    <source>
        <dbReference type="EMBL" id="KAG5528851.1"/>
    </source>
</evidence>
<proteinExistence type="predicted"/>
<sequence>MSSVRQGGCPPFAPRVLADYRSLLAPEYMGPTPPPEGNMELYEVTITYEIPPPAVTPKYLPPTEVLAPPVEDLELPFSFPMFDMETDPELEAAMLNLSQYYLEPLEELPILTTEEILAQEREYLERTETIAERNHKKWLKEFYGLIPP</sequence>
<keyword evidence="2" id="KW-1185">Reference proteome</keyword>
<gene>
    <name evidence="1" type="ORF">RHGRI_029493</name>
</gene>
<reference evidence="1" key="1">
    <citation type="submission" date="2020-08" db="EMBL/GenBank/DDBJ databases">
        <title>Plant Genome Project.</title>
        <authorList>
            <person name="Zhang R.-G."/>
        </authorList>
    </citation>
    <scope>NUCLEOTIDE SEQUENCE</scope>
    <source>
        <strain evidence="1">WSP0</strain>
        <tissue evidence="1">Leaf</tissue>
    </source>
</reference>
<organism evidence="1 2">
    <name type="scientific">Rhododendron griersonianum</name>
    <dbReference type="NCBI Taxonomy" id="479676"/>
    <lineage>
        <taxon>Eukaryota</taxon>
        <taxon>Viridiplantae</taxon>
        <taxon>Streptophyta</taxon>
        <taxon>Embryophyta</taxon>
        <taxon>Tracheophyta</taxon>
        <taxon>Spermatophyta</taxon>
        <taxon>Magnoliopsida</taxon>
        <taxon>eudicotyledons</taxon>
        <taxon>Gunneridae</taxon>
        <taxon>Pentapetalae</taxon>
        <taxon>asterids</taxon>
        <taxon>Ericales</taxon>
        <taxon>Ericaceae</taxon>
        <taxon>Ericoideae</taxon>
        <taxon>Rhodoreae</taxon>
        <taxon>Rhododendron</taxon>
    </lineage>
</organism>
<evidence type="ECO:0000313" key="2">
    <source>
        <dbReference type="Proteomes" id="UP000823749"/>
    </source>
</evidence>